<evidence type="ECO:0000313" key="9">
    <source>
        <dbReference type="Proteomes" id="UP000635071"/>
    </source>
</evidence>
<evidence type="ECO:0000259" key="7">
    <source>
        <dbReference type="Pfam" id="PF02771"/>
    </source>
</evidence>
<evidence type="ECO:0000256" key="5">
    <source>
        <dbReference type="ARBA" id="ARBA00023002"/>
    </source>
</evidence>
<dbReference type="PANTHER" id="PTHR43884:SF20">
    <property type="entry name" value="ACYL-COA DEHYDROGENASE FADE28"/>
    <property type="match status" value="1"/>
</dbReference>
<name>A0A916ZYN4_9SPHN</name>
<dbReference type="InterPro" id="IPR009100">
    <property type="entry name" value="AcylCoA_DH/oxidase_NM_dom_sf"/>
</dbReference>
<keyword evidence="3" id="KW-0285">Flavoprotein</keyword>
<keyword evidence="4" id="KW-0274">FAD</keyword>
<feature type="domain" description="Acyl-CoA dehydrogenase/oxidase C-terminal" evidence="6">
    <location>
        <begin position="216"/>
        <end position="351"/>
    </location>
</feature>
<keyword evidence="5" id="KW-0560">Oxidoreductase</keyword>
<dbReference type="InterPro" id="IPR037069">
    <property type="entry name" value="AcylCoA_DH/ox_N_sf"/>
</dbReference>
<dbReference type="RefSeq" id="WP_188763262.1">
    <property type="nucleotide sequence ID" value="NZ_BMJM01000009.1"/>
</dbReference>
<dbReference type="InterPro" id="IPR046373">
    <property type="entry name" value="Acyl-CoA_Oxase/DH_mid-dom_sf"/>
</dbReference>
<dbReference type="GO" id="GO:0050660">
    <property type="term" value="F:flavin adenine dinucleotide binding"/>
    <property type="evidence" value="ECO:0007669"/>
    <property type="project" value="InterPro"/>
</dbReference>
<dbReference type="Pfam" id="PF02771">
    <property type="entry name" value="Acyl-CoA_dh_N"/>
    <property type="match status" value="1"/>
</dbReference>
<dbReference type="GO" id="GO:0003995">
    <property type="term" value="F:acyl-CoA dehydrogenase activity"/>
    <property type="evidence" value="ECO:0007669"/>
    <property type="project" value="TreeGrafter"/>
</dbReference>
<sequence>MQFDFSSEQKELQTSVRRFFTDNSPNSAARGVLESTAGHDESLWKKVGEQGFLAAAIPEAQGGVGAGYLELCVVAQEAGRALAALPTVSSIYQAAEFLMAVGTPEQQAKWLPRLASGEAIGTVAVTEAAGPLNPKAITTRVTNQRLTGTKLPVADGSAADFAIVAAKDEHSGISLFIAELAADGVERTPVETVDPSRKHARLDFDGAVVEPLGAPGEGLALIERIRDRAAVLTAFEQIGGAQAALDMARDYALQRFAFGRQIGSFQAIKHMLADMYVSLELARSNAYYGAWALSVDSDRLPAAAASARVAATQAYQLCAANNIQVHGGMGFTWEFDCHLHYRRSNYLALALGGPSHWEERLIESVRVNPALKAA</sequence>
<accession>A0A916ZYN4</accession>
<dbReference type="InterPro" id="IPR013786">
    <property type="entry name" value="AcylCoA_DH/ox_N"/>
</dbReference>
<evidence type="ECO:0000256" key="4">
    <source>
        <dbReference type="ARBA" id="ARBA00022827"/>
    </source>
</evidence>
<evidence type="ECO:0000256" key="2">
    <source>
        <dbReference type="ARBA" id="ARBA00009347"/>
    </source>
</evidence>
<gene>
    <name evidence="8" type="ORF">GCM10011529_24590</name>
</gene>
<protein>
    <submittedName>
        <fullName evidence="8">Dehydrogenase</fullName>
    </submittedName>
</protein>
<organism evidence="8 9">
    <name type="scientific">Sandarakinorhabdus glacialis</name>
    <dbReference type="NCBI Taxonomy" id="1614636"/>
    <lineage>
        <taxon>Bacteria</taxon>
        <taxon>Pseudomonadati</taxon>
        <taxon>Pseudomonadota</taxon>
        <taxon>Alphaproteobacteria</taxon>
        <taxon>Sphingomonadales</taxon>
        <taxon>Sphingosinicellaceae</taxon>
        <taxon>Sandarakinorhabdus</taxon>
    </lineage>
</organism>
<comment type="cofactor">
    <cofactor evidence="1">
        <name>FAD</name>
        <dbReference type="ChEBI" id="CHEBI:57692"/>
    </cofactor>
</comment>
<comment type="caution">
    <text evidence="8">The sequence shown here is derived from an EMBL/GenBank/DDBJ whole genome shotgun (WGS) entry which is preliminary data.</text>
</comment>
<dbReference type="Gene3D" id="2.40.110.10">
    <property type="entry name" value="Butyryl-CoA Dehydrogenase, subunit A, domain 2"/>
    <property type="match status" value="1"/>
</dbReference>
<dbReference type="SUPFAM" id="SSF56645">
    <property type="entry name" value="Acyl-CoA dehydrogenase NM domain-like"/>
    <property type="match status" value="1"/>
</dbReference>
<dbReference type="Gene3D" id="1.10.540.10">
    <property type="entry name" value="Acyl-CoA dehydrogenase/oxidase, N-terminal domain"/>
    <property type="match status" value="1"/>
</dbReference>
<dbReference type="PANTHER" id="PTHR43884">
    <property type="entry name" value="ACYL-COA DEHYDROGENASE"/>
    <property type="match status" value="1"/>
</dbReference>
<dbReference type="EMBL" id="BMJM01000009">
    <property type="protein sequence ID" value="GGE17186.1"/>
    <property type="molecule type" value="Genomic_DNA"/>
</dbReference>
<proteinExistence type="inferred from homology"/>
<dbReference type="Proteomes" id="UP000635071">
    <property type="component" value="Unassembled WGS sequence"/>
</dbReference>
<evidence type="ECO:0000313" key="8">
    <source>
        <dbReference type="EMBL" id="GGE17186.1"/>
    </source>
</evidence>
<evidence type="ECO:0000256" key="3">
    <source>
        <dbReference type="ARBA" id="ARBA00022630"/>
    </source>
</evidence>
<dbReference type="AlphaFoldDB" id="A0A916ZYN4"/>
<dbReference type="SUPFAM" id="SSF47203">
    <property type="entry name" value="Acyl-CoA dehydrogenase C-terminal domain-like"/>
    <property type="match status" value="1"/>
</dbReference>
<dbReference type="Pfam" id="PF00441">
    <property type="entry name" value="Acyl-CoA_dh_1"/>
    <property type="match status" value="1"/>
</dbReference>
<dbReference type="InterPro" id="IPR009075">
    <property type="entry name" value="AcylCo_DH/oxidase_C"/>
</dbReference>
<dbReference type="InterPro" id="IPR036250">
    <property type="entry name" value="AcylCo_DH-like_C"/>
</dbReference>
<evidence type="ECO:0000256" key="1">
    <source>
        <dbReference type="ARBA" id="ARBA00001974"/>
    </source>
</evidence>
<feature type="domain" description="Acyl-CoA dehydrogenase/oxidase N-terminal" evidence="7">
    <location>
        <begin position="7"/>
        <end position="118"/>
    </location>
</feature>
<dbReference type="CDD" id="cd00567">
    <property type="entry name" value="ACAD"/>
    <property type="match status" value="1"/>
</dbReference>
<dbReference type="Gene3D" id="1.20.140.10">
    <property type="entry name" value="Butyryl-CoA Dehydrogenase, subunit A, domain 3"/>
    <property type="match status" value="1"/>
</dbReference>
<keyword evidence="9" id="KW-1185">Reference proteome</keyword>
<evidence type="ECO:0000259" key="6">
    <source>
        <dbReference type="Pfam" id="PF00441"/>
    </source>
</evidence>
<reference evidence="8" key="1">
    <citation type="journal article" date="2014" name="Int. J. Syst. Evol. Microbiol.">
        <title>Complete genome sequence of Corynebacterium casei LMG S-19264T (=DSM 44701T), isolated from a smear-ripened cheese.</title>
        <authorList>
            <consortium name="US DOE Joint Genome Institute (JGI-PGF)"/>
            <person name="Walter F."/>
            <person name="Albersmeier A."/>
            <person name="Kalinowski J."/>
            <person name="Ruckert C."/>
        </authorList>
    </citation>
    <scope>NUCLEOTIDE SEQUENCE</scope>
    <source>
        <strain evidence="8">CGMCC 1.15519</strain>
    </source>
</reference>
<reference evidence="8" key="2">
    <citation type="submission" date="2020-09" db="EMBL/GenBank/DDBJ databases">
        <authorList>
            <person name="Sun Q."/>
            <person name="Zhou Y."/>
        </authorList>
    </citation>
    <scope>NUCLEOTIDE SEQUENCE</scope>
    <source>
        <strain evidence="8">CGMCC 1.15519</strain>
    </source>
</reference>
<comment type="similarity">
    <text evidence="2">Belongs to the acyl-CoA dehydrogenase family.</text>
</comment>